<dbReference type="Proteomes" id="UP000813461">
    <property type="component" value="Unassembled WGS sequence"/>
</dbReference>
<keyword evidence="2" id="KW-0732">Signal</keyword>
<evidence type="ECO:0000313" key="3">
    <source>
        <dbReference type="EMBL" id="KAH7096056.1"/>
    </source>
</evidence>
<evidence type="ECO:0000313" key="4">
    <source>
        <dbReference type="Proteomes" id="UP000813461"/>
    </source>
</evidence>
<evidence type="ECO:0000256" key="2">
    <source>
        <dbReference type="SAM" id="SignalP"/>
    </source>
</evidence>
<dbReference type="OrthoDB" id="5337308at2759"/>
<name>A0A8K0RMH4_9PLEO</name>
<sequence length="408" mass="45318">MLHLQLYSLLALLILVYGDNPDSSINSNYDLIELSSVDLSALASDSYDTISNSSHHERRWAGGIVPPPATDEVWKRAKCKGRKFVVQMSYSDFDVGQMLPTPQNTAQSPWTFDHLPQWGYTLSGVNMDYRNLDTGGYWGIADFLRHLSISDKCREEGGLWTAATITHYRPGVPGPNNPPTQMQTYVGPDGQSRRMTGAYFYLAVNPQGGILVQNILGPSAASQNTHPNSFPDDELPHMRALSDMMWAMYSYYVPETEWAKLNFIMSLGINNPTSLGIIRRALDTVGQELSGAPLKFEPESEGGLALLGSPNGARVAHLLTQRKKEVGLKSITGVYVFECQSKSRAPCLFFKIEPLAAPVPRPQPEQTQNSEQDLDKPVDGGRMVKRLMKDGVVREYVFQFGRNETVVV</sequence>
<feature type="signal peptide" evidence="2">
    <location>
        <begin position="1"/>
        <end position="18"/>
    </location>
</feature>
<keyword evidence="4" id="KW-1185">Reference proteome</keyword>
<organism evidence="3 4">
    <name type="scientific">Paraphoma chrysanthemicola</name>
    <dbReference type="NCBI Taxonomy" id="798071"/>
    <lineage>
        <taxon>Eukaryota</taxon>
        <taxon>Fungi</taxon>
        <taxon>Dikarya</taxon>
        <taxon>Ascomycota</taxon>
        <taxon>Pezizomycotina</taxon>
        <taxon>Dothideomycetes</taxon>
        <taxon>Pleosporomycetidae</taxon>
        <taxon>Pleosporales</taxon>
        <taxon>Pleosporineae</taxon>
        <taxon>Phaeosphaeriaceae</taxon>
        <taxon>Paraphoma</taxon>
    </lineage>
</organism>
<feature type="region of interest" description="Disordered" evidence="1">
    <location>
        <begin position="359"/>
        <end position="378"/>
    </location>
</feature>
<reference evidence="3" key="1">
    <citation type="journal article" date="2021" name="Nat. Commun.">
        <title>Genetic determinants of endophytism in the Arabidopsis root mycobiome.</title>
        <authorList>
            <person name="Mesny F."/>
            <person name="Miyauchi S."/>
            <person name="Thiergart T."/>
            <person name="Pickel B."/>
            <person name="Atanasova L."/>
            <person name="Karlsson M."/>
            <person name="Huettel B."/>
            <person name="Barry K.W."/>
            <person name="Haridas S."/>
            <person name="Chen C."/>
            <person name="Bauer D."/>
            <person name="Andreopoulos W."/>
            <person name="Pangilinan J."/>
            <person name="LaButti K."/>
            <person name="Riley R."/>
            <person name="Lipzen A."/>
            <person name="Clum A."/>
            <person name="Drula E."/>
            <person name="Henrissat B."/>
            <person name="Kohler A."/>
            <person name="Grigoriev I.V."/>
            <person name="Martin F.M."/>
            <person name="Hacquard S."/>
        </authorList>
    </citation>
    <scope>NUCLEOTIDE SEQUENCE</scope>
    <source>
        <strain evidence="3">MPI-SDFR-AT-0120</strain>
    </source>
</reference>
<dbReference type="AlphaFoldDB" id="A0A8K0RMH4"/>
<comment type="caution">
    <text evidence="3">The sequence shown here is derived from an EMBL/GenBank/DDBJ whole genome shotgun (WGS) entry which is preliminary data.</text>
</comment>
<dbReference type="EMBL" id="JAGMVJ010000001">
    <property type="protein sequence ID" value="KAH7096056.1"/>
    <property type="molecule type" value="Genomic_DNA"/>
</dbReference>
<proteinExistence type="predicted"/>
<accession>A0A8K0RMH4</accession>
<protein>
    <submittedName>
        <fullName evidence="3">Uncharacterized protein</fullName>
    </submittedName>
</protein>
<evidence type="ECO:0000256" key="1">
    <source>
        <dbReference type="SAM" id="MobiDB-lite"/>
    </source>
</evidence>
<gene>
    <name evidence="3" type="ORF">FB567DRAFT_602176</name>
</gene>
<feature type="chain" id="PRO_5035446629" evidence="2">
    <location>
        <begin position="19"/>
        <end position="408"/>
    </location>
</feature>